<reference evidence="4" key="1">
    <citation type="journal article" date="2019" name="Int. J. Syst. Evol. Microbiol.">
        <title>The Global Catalogue of Microorganisms (GCM) 10K type strain sequencing project: providing services to taxonomists for standard genome sequencing and annotation.</title>
        <authorList>
            <consortium name="The Broad Institute Genomics Platform"/>
            <consortium name="The Broad Institute Genome Sequencing Center for Infectious Disease"/>
            <person name="Wu L."/>
            <person name="Ma J."/>
        </authorList>
    </citation>
    <scope>NUCLEOTIDE SEQUENCE [LARGE SCALE GENOMIC DNA]</scope>
    <source>
        <strain evidence="4">JCM 13501</strain>
    </source>
</reference>
<evidence type="ECO:0000256" key="1">
    <source>
        <dbReference type="ARBA" id="ARBA00023063"/>
    </source>
</evidence>
<organism evidence="3 4">
    <name type="scientific">Pseudomonas asuensis</name>
    <dbReference type="NCBI Taxonomy" id="1825787"/>
    <lineage>
        <taxon>Bacteria</taxon>
        <taxon>Pseudomonadati</taxon>
        <taxon>Pseudomonadota</taxon>
        <taxon>Gammaproteobacteria</taxon>
        <taxon>Pseudomonadales</taxon>
        <taxon>Pseudomonadaceae</taxon>
        <taxon>Pseudomonas</taxon>
    </lineage>
</organism>
<dbReference type="PANTHER" id="PTHR43680:SF2">
    <property type="entry name" value="NITRATE REDUCTASE MOLYBDENUM COFACTOR ASSEMBLY CHAPERONE NARJ"/>
    <property type="match status" value="1"/>
</dbReference>
<gene>
    <name evidence="3" type="primary">narJ</name>
    <name evidence="3" type="ORF">GCM10009425_29400</name>
</gene>
<proteinExistence type="predicted"/>
<evidence type="ECO:0000313" key="4">
    <source>
        <dbReference type="Proteomes" id="UP000616499"/>
    </source>
</evidence>
<dbReference type="InterPro" id="IPR020945">
    <property type="entry name" value="DMSO/NO3_reduct_chaperone"/>
</dbReference>
<dbReference type="NCBIfam" id="TIGR00684">
    <property type="entry name" value="narJ"/>
    <property type="match status" value="1"/>
</dbReference>
<dbReference type="SUPFAM" id="SSF89155">
    <property type="entry name" value="TorD-like"/>
    <property type="match status" value="1"/>
</dbReference>
<evidence type="ECO:0000256" key="2">
    <source>
        <dbReference type="SAM" id="MobiDB-lite"/>
    </source>
</evidence>
<dbReference type="InterPro" id="IPR003765">
    <property type="entry name" value="NO3_reductase_chaperone_NarJ"/>
</dbReference>
<evidence type="ECO:0000313" key="3">
    <source>
        <dbReference type="EMBL" id="GGM16579.1"/>
    </source>
</evidence>
<keyword evidence="1" id="KW-0534">Nitrate assimilation</keyword>
<comment type="caution">
    <text evidence="3">The sequence shown here is derived from an EMBL/GenBank/DDBJ whole genome shotgun (WGS) entry which is preliminary data.</text>
</comment>
<keyword evidence="4" id="KW-1185">Reference proteome</keyword>
<dbReference type="RefSeq" id="WP_188866874.1">
    <property type="nucleotide sequence ID" value="NZ_BMNW01000006.1"/>
</dbReference>
<dbReference type="InterPro" id="IPR036411">
    <property type="entry name" value="TorD-like_sf"/>
</dbReference>
<dbReference type="Proteomes" id="UP000616499">
    <property type="component" value="Unassembled WGS sequence"/>
</dbReference>
<feature type="region of interest" description="Disordered" evidence="2">
    <location>
        <begin position="208"/>
        <end position="227"/>
    </location>
</feature>
<dbReference type="Gene3D" id="1.10.3480.10">
    <property type="entry name" value="TorD-like"/>
    <property type="match status" value="1"/>
</dbReference>
<accession>A0ABQ2GX81</accession>
<dbReference type="EMBL" id="BMNW01000006">
    <property type="protein sequence ID" value="GGM16579.1"/>
    <property type="molecule type" value="Genomic_DNA"/>
</dbReference>
<protein>
    <submittedName>
        <fullName evidence="3">Nitrate reductase molybdenum cofactor assembly chaperone</fullName>
    </submittedName>
</protein>
<name>A0ABQ2GX81_9PSED</name>
<dbReference type="PANTHER" id="PTHR43680">
    <property type="entry name" value="NITRATE REDUCTASE MOLYBDENUM COFACTOR ASSEMBLY CHAPERONE"/>
    <property type="match status" value="1"/>
</dbReference>
<dbReference type="Pfam" id="PF02613">
    <property type="entry name" value="Nitrate_red_del"/>
    <property type="match status" value="1"/>
</dbReference>
<sequence>MRILKVISLLMDYPTEALAMGRQELASAIKEAREISPEQRRHLQALLDQLTDSALMDVQEAYTELFDRGRSLSLLLFEHVHGESRDRGQAMVDLLAQYEAAGFSLGVKELPDYLPLYLEYLATRDALAAREGLGDISHLLALLAARLAERRSPYAACFTALLQVAGETPIKAVEALREQVASESRDDSLEALDKVWEEEAVDFLKAEQEGRCGAQPSRPGKAKQEEAVPLHWIDFNQETPAQAPVREAYHG</sequence>